<evidence type="ECO:0000313" key="3">
    <source>
        <dbReference type="Proteomes" id="UP000001937"/>
    </source>
</evidence>
<dbReference type="STRING" id="106370.Francci3_2725"/>
<sequence>MPRDATAPPDTPASTRTSQTGPEPAALQRKLDLLDAPIGSSPDSQEPPRPRPDGGIPAATAAERKAALLDGPTPTPREVSIARAEQIRLHRSQTRRMDCLHTGRK</sequence>
<feature type="region of interest" description="Disordered" evidence="1">
    <location>
        <begin position="1"/>
        <end position="81"/>
    </location>
</feature>
<reference evidence="2 3" key="1">
    <citation type="journal article" date="2007" name="Genome Res.">
        <title>Genome characteristics of facultatively symbiotic Frankia sp. strains reflect host range and host plant biogeography.</title>
        <authorList>
            <person name="Normand P."/>
            <person name="Lapierre P."/>
            <person name="Tisa L.S."/>
            <person name="Gogarten J.P."/>
            <person name="Alloisio N."/>
            <person name="Bagnarol E."/>
            <person name="Bassi C.A."/>
            <person name="Berry A.M."/>
            <person name="Bickhart D.M."/>
            <person name="Choisne N."/>
            <person name="Couloux A."/>
            <person name="Cournoyer B."/>
            <person name="Cruveiller S."/>
            <person name="Daubin V."/>
            <person name="Demange N."/>
            <person name="Francino M.P."/>
            <person name="Goltsman E."/>
            <person name="Huang Y."/>
            <person name="Kopp O.R."/>
            <person name="Labarre L."/>
            <person name="Lapidus A."/>
            <person name="Lavire C."/>
            <person name="Marechal J."/>
            <person name="Martinez M."/>
            <person name="Mastronunzio J.E."/>
            <person name="Mullin B.C."/>
            <person name="Niemann J."/>
            <person name="Pujic P."/>
            <person name="Rawnsley T."/>
            <person name="Rouy Z."/>
            <person name="Schenowitz C."/>
            <person name="Sellstedt A."/>
            <person name="Tavares F."/>
            <person name="Tomkins J.P."/>
            <person name="Vallenet D."/>
            <person name="Valverde C."/>
            <person name="Wall L.G."/>
            <person name="Wang Y."/>
            <person name="Medigue C."/>
            <person name="Benson D.R."/>
        </authorList>
    </citation>
    <scope>NUCLEOTIDE SEQUENCE [LARGE SCALE GENOMIC DNA]</scope>
    <source>
        <strain evidence="3">DSM 45818 / CECT 9043 / CcI3</strain>
    </source>
</reference>
<dbReference type="EMBL" id="CP000249">
    <property type="protein sequence ID" value="ABD12085.1"/>
    <property type="molecule type" value="Genomic_DNA"/>
</dbReference>
<protein>
    <submittedName>
        <fullName evidence="2">Uncharacterized protein</fullName>
    </submittedName>
</protein>
<feature type="compositionally biased region" description="Low complexity" evidence="1">
    <location>
        <begin position="1"/>
        <end position="18"/>
    </location>
</feature>
<dbReference type="HOGENOM" id="CLU_2232624_0_0_11"/>
<organism evidence="2 3">
    <name type="scientific">Frankia casuarinae (strain DSM 45818 / CECT 9043 / HFP020203 / CcI3)</name>
    <dbReference type="NCBI Taxonomy" id="106370"/>
    <lineage>
        <taxon>Bacteria</taxon>
        <taxon>Bacillati</taxon>
        <taxon>Actinomycetota</taxon>
        <taxon>Actinomycetes</taxon>
        <taxon>Frankiales</taxon>
        <taxon>Frankiaceae</taxon>
        <taxon>Frankia</taxon>
    </lineage>
</organism>
<accession>Q2J9F7</accession>
<dbReference type="KEGG" id="fra:Francci3_2725"/>
<evidence type="ECO:0000313" key="2">
    <source>
        <dbReference type="EMBL" id="ABD12085.1"/>
    </source>
</evidence>
<evidence type="ECO:0000256" key="1">
    <source>
        <dbReference type="SAM" id="MobiDB-lite"/>
    </source>
</evidence>
<dbReference type="AlphaFoldDB" id="Q2J9F7"/>
<proteinExistence type="predicted"/>
<dbReference type="Proteomes" id="UP000001937">
    <property type="component" value="Chromosome"/>
</dbReference>
<keyword evidence="3" id="KW-1185">Reference proteome</keyword>
<name>Q2J9F7_FRACC</name>
<gene>
    <name evidence="2" type="ordered locus">Francci3_2725</name>
</gene>